<dbReference type="Proteomes" id="UP001163823">
    <property type="component" value="Chromosome 11"/>
</dbReference>
<reference evidence="1" key="1">
    <citation type="journal article" date="2023" name="Science">
        <title>Elucidation of the pathway for biosynthesis of saponin adjuvants from the soapbark tree.</title>
        <authorList>
            <person name="Reed J."/>
            <person name="Orme A."/>
            <person name="El-Demerdash A."/>
            <person name="Owen C."/>
            <person name="Martin L.B.B."/>
            <person name="Misra R.C."/>
            <person name="Kikuchi S."/>
            <person name="Rejzek M."/>
            <person name="Martin A.C."/>
            <person name="Harkess A."/>
            <person name="Leebens-Mack J."/>
            <person name="Louveau T."/>
            <person name="Stephenson M.J."/>
            <person name="Osbourn A."/>
        </authorList>
    </citation>
    <scope>NUCLEOTIDE SEQUENCE</scope>
    <source>
        <strain evidence="1">S10</strain>
    </source>
</reference>
<gene>
    <name evidence="1" type="ORF">O6P43_026720</name>
</gene>
<dbReference type="EMBL" id="JARAOO010000011">
    <property type="protein sequence ID" value="KAJ7950538.1"/>
    <property type="molecule type" value="Genomic_DNA"/>
</dbReference>
<dbReference type="AlphaFoldDB" id="A0AAD7L2X2"/>
<name>A0AAD7L2X2_QUISA</name>
<evidence type="ECO:0000313" key="2">
    <source>
        <dbReference type="Proteomes" id="UP001163823"/>
    </source>
</evidence>
<evidence type="ECO:0000313" key="1">
    <source>
        <dbReference type="EMBL" id="KAJ7950538.1"/>
    </source>
</evidence>
<keyword evidence="2" id="KW-1185">Reference proteome</keyword>
<protein>
    <submittedName>
        <fullName evidence="1">F-box/FBD-like domain protein</fullName>
    </submittedName>
</protein>
<proteinExistence type="predicted"/>
<dbReference type="KEGG" id="qsa:O6P43_026720"/>
<sequence>MDSVTRIISKFPLLETLILDVPKVKSLQIFHPYLRRLEVTRFSKSYMKLKKFQIDAPRLYGFKYNGTDVPCLLFKRFSCLREVELDLRINKDIDSSWFLSLRENLLVLNQQKVVLTLSLMIFSDMIAFTPMLLEGSLVPSLCLSCLKLKYISKGTTTLTYPALIEGLLGSCHPNTVTVNFLSQQNHEFIEILCNTLMRREGMEKCCSDRYTFPCWRHRLQEVKVVVETLNGSRVCKGDIHGNALCNSLLTIDNGSLQQVKFELKWW</sequence>
<organism evidence="1 2">
    <name type="scientific">Quillaja saponaria</name>
    <name type="common">Soap bark tree</name>
    <dbReference type="NCBI Taxonomy" id="32244"/>
    <lineage>
        <taxon>Eukaryota</taxon>
        <taxon>Viridiplantae</taxon>
        <taxon>Streptophyta</taxon>
        <taxon>Embryophyta</taxon>
        <taxon>Tracheophyta</taxon>
        <taxon>Spermatophyta</taxon>
        <taxon>Magnoliopsida</taxon>
        <taxon>eudicotyledons</taxon>
        <taxon>Gunneridae</taxon>
        <taxon>Pentapetalae</taxon>
        <taxon>rosids</taxon>
        <taxon>fabids</taxon>
        <taxon>Fabales</taxon>
        <taxon>Quillajaceae</taxon>
        <taxon>Quillaja</taxon>
    </lineage>
</organism>
<accession>A0AAD7L2X2</accession>
<comment type="caution">
    <text evidence="1">The sequence shown here is derived from an EMBL/GenBank/DDBJ whole genome shotgun (WGS) entry which is preliminary data.</text>
</comment>